<accession>A0A645FMQ8</accession>
<comment type="caution">
    <text evidence="1">The sequence shown here is derived from an EMBL/GenBank/DDBJ whole genome shotgun (WGS) entry which is preliminary data.</text>
</comment>
<name>A0A645FMQ8_9ZZZZ</name>
<protein>
    <submittedName>
        <fullName evidence="1">Uncharacterized protein</fullName>
    </submittedName>
</protein>
<sequence length="44" mass="5200">MLKAVTVRRHVITLFLQGILQNRITFEALSLLVDLRIQQRLLRL</sequence>
<evidence type="ECO:0000313" key="1">
    <source>
        <dbReference type="EMBL" id="MPN14852.1"/>
    </source>
</evidence>
<proteinExistence type="predicted"/>
<dbReference type="EMBL" id="VSSQ01061531">
    <property type="protein sequence ID" value="MPN14852.1"/>
    <property type="molecule type" value="Genomic_DNA"/>
</dbReference>
<organism evidence="1">
    <name type="scientific">bioreactor metagenome</name>
    <dbReference type="NCBI Taxonomy" id="1076179"/>
    <lineage>
        <taxon>unclassified sequences</taxon>
        <taxon>metagenomes</taxon>
        <taxon>ecological metagenomes</taxon>
    </lineage>
</organism>
<reference evidence="1" key="1">
    <citation type="submission" date="2019-08" db="EMBL/GenBank/DDBJ databases">
        <authorList>
            <person name="Kucharzyk K."/>
            <person name="Murdoch R.W."/>
            <person name="Higgins S."/>
            <person name="Loffler F."/>
        </authorList>
    </citation>
    <scope>NUCLEOTIDE SEQUENCE</scope>
</reference>
<dbReference type="AlphaFoldDB" id="A0A645FMQ8"/>
<gene>
    <name evidence="1" type="ORF">SDC9_162181</name>
</gene>